<evidence type="ECO:0000256" key="1">
    <source>
        <dbReference type="SAM" id="MobiDB-lite"/>
    </source>
</evidence>
<feature type="region of interest" description="Disordered" evidence="1">
    <location>
        <begin position="692"/>
        <end position="766"/>
    </location>
</feature>
<accession>A0ABQ4ZV81</accession>
<sequence>MMTQKLGDGFEFKKKACFVCGSLNHLIKDYNFYENKMVGKSVLNNEVKDTDQREVRPEWNNAQRVNYQNKLTHPHPRRNFVSTAILTKFGQVPVNTAKQRAAVSISTARPVNAAAPKPKVNDALPITYSYFKAHSPIRRPFNQKSAAKTNTFKEKVNTARFTNVTTTGPKAVVNVAKGKRDNDVKSSACWIWRPKGKLIDHISKDSGSYTPKRFNYVDPQGRLKSDQGIFDSGCSRHMTGNKSYLTDYQEIDGGFVAFGGSPKGGKITRKGKIRTGKLDFEDTECLVLSPDFKLLDESQVLLKVPRQNNMYSFDLKNVVPSRGETLLEVCLQSYGVYCVPDGCEDCLRIWFQVTPKVSHLHAVKRIFIYLKGPPKLGLWYLRDSPFDLEAFSDSDYAGASLDRKSTTRGCQFLGKRLISWQCKKQTIVANSTTEAEMLLLLFAVDSTICIVKNPVFHSKTKHIEIRNHFISDSHEKKLIQDRQRSIVGFGEMRQLEVLRLILEEIGYNWYALTKNPTIYVSLIKKFWQTATVSTIDNGEQEIKATVDGKEFTITEAFVRRHLQLADADGKVSPQWRFLIHTILHCLSPKKTSWEHFSSNISTALVCLATNRTFKFSKLIFECMVKNLDSKYKFLMYPRFIQIFLDKNKRFLKPHNRKYIAPTLTPKLFSNMKRGFSREHTSLFPSMLALQAEEGEGSGNPSEPQPPPSTAQPTHEDPIPNIRSSSPQMTQTLRKALQEVNELPQTSEPTLNVPDEAVYKEGDDRVERATTTAASLDGDAEQDLIHGND</sequence>
<feature type="domain" description="Retrovirus-related Pol polyprotein from transposon TNT 1-94-like beta-barrel" evidence="2">
    <location>
        <begin position="229"/>
        <end position="274"/>
    </location>
</feature>
<name>A0ABQ4ZV81_9ASTR</name>
<dbReference type="Proteomes" id="UP001151760">
    <property type="component" value="Unassembled WGS sequence"/>
</dbReference>
<dbReference type="InterPro" id="IPR054722">
    <property type="entry name" value="PolX-like_BBD"/>
</dbReference>
<reference evidence="3" key="1">
    <citation type="journal article" date="2022" name="Int. J. Mol. Sci.">
        <title>Draft Genome of Tanacetum Coccineum: Genomic Comparison of Closely Related Tanacetum-Family Plants.</title>
        <authorList>
            <person name="Yamashiro T."/>
            <person name="Shiraishi A."/>
            <person name="Nakayama K."/>
            <person name="Satake H."/>
        </authorList>
    </citation>
    <scope>NUCLEOTIDE SEQUENCE</scope>
</reference>
<keyword evidence="4" id="KW-1185">Reference proteome</keyword>
<organism evidence="3 4">
    <name type="scientific">Tanacetum coccineum</name>
    <dbReference type="NCBI Taxonomy" id="301880"/>
    <lineage>
        <taxon>Eukaryota</taxon>
        <taxon>Viridiplantae</taxon>
        <taxon>Streptophyta</taxon>
        <taxon>Embryophyta</taxon>
        <taxon>Tracheophyta</taxon>
        <taxon>Spermatophyta</taxon>
        <taxon>Magnoliopsida</taxon>
        <taxon>eudicotyledons</taxon>
        <taxon>Gunneridae</taxon>
        <taxon>Pentapetalae</taxon>
        <taxon>asterids</taxon>
        <taxon>campanulids</taxon>
        <taxon>Asterales</taxon>
        <taxon>Asteraceae</taxon>
        <taxon>Asteroideae</taxon>
        <taxon>Anthemideae</taxon>
        <taxon>Anthemidinae</taxon>
        <taxon>Tanacetum</taxon>
    </lineage>
</organism>
<feature type="compositionally biased region" description="Polar residues" evidence="1">
    <location>
        <begin position="721"/>
        <end position="732"/>
    </location>
</feature>
<dbReference type="EMBL" id="BQNB010011689">
    <property type="protein sequence ID" value="GJS93872.1"/>
    <property type="molecule type" value="Genomic_DNA"/>
</dbReference>
<dbReference type="PANTHER" id="PTHR11439:SF495">
    <property type="entry name" value="REVERSE TRANSCRIPTASE, RNA-DEPENDENT DNA POLYMERASE-RELATED"/>
    <property type="match status" value="1"/>
</dbReference>
<evidence type="ECO:0000313" key="4">
    <source>
        <dbReference type="Proteomes" id="UP001151760"/>
    </source>
</evidence>
<dbReference type="CDD" id="cd09272">
    <property type="entry name" value="RNase_HI_RT_Ty1"/>
    <property type="match status" value="1"/>
</dbReference>
<feature type="compositionally biased region" description="Basic and acidic residues" evidence="1">
    <location>
        <begin position="756"/>
        <end position="766"/>
    </location>
</feature>
<dbReference type="PANTHER" id="PTHR11439">
    <property type="entry name" value="GAG-POL-RELATED RETROTRANSPOSON"/>
    <property type="match status" value="1"/>
</dbReference>
<evidence type="ECO:0000313" key="3">
    <source>
        <dbReference type="EMBL" id="GJS93872.1"/>
    </source>
</evidence>
<evidence type="ECO:0000259" key="2">
    <source>
        <dbReference type="Pfam" id="PF22936"/>
    </source>
</evidence>
<gene>
    <name evidence="3" type="ORF">Tco_0800840</name>
</gene>
<protein>
    <recommendedName>
        <fullName evidence="2">Retrovirus-related Pol polyprotein from transposon TNT 1-94-like beta-barrel domain-containing protein</fullName>
    </recommendedName>
</protein>
<proteinExistence type="predicted"/>
<reference evidence="3" key="2">
    <citation type="submission" date="2022-01" db="EMBL/GenBank/DDBJ databases">
        <authorList>
            <person name="Yamashiro T."/>
            <person name="Shiraishi A."/>
            <person name="Satake H."/>
            <person name="Nakayama K."/>
        </authorList>
    </citation>
    <scope>NUCLEOTIDE SEQUENCE</scope>
</reference>
<comment type="caution">
    <text evidence="3">The sequence shown here is derived from an EMBL/GenBank/DDBJ whole genome shotgun (WGS) entry which is preliminary data.</text>
</comment>
<dbReference type="Pfam" id="PF22936">
    <property type="entry name" value="Pol_BBD"/>
    <property type="match status" value="1"/>
</dbReference>